<proteinExistence type="predicted"/>
<dbReference type="RefSeq" id="WP_307562086.1">
    <property type="nucleotide sequence ID" value="NZ_JAUSQU010000001.1"/>
</dbReference>
<evidence type="ECO:0000313" key="3">
    <source>
        <dbReference type="EMBL" id="MDP9845994.1"/>
    </source>
</evidence>
<comment type="caution">
    <text evidence="3">The sequence shown here is derived from an EMBL/GenBank/DDBJ whole genome shotgun (WGS) entry which is preliminary data.</text>
</comment>
<feature type="compositionally biased region" description="Pro residues" evidence="1">
    <location>
        <begin position="58"/>
        <end position="81"/>
    </location>
</feature>
<evidence type="ECO:0000313" key="4">
    <source>
        <dbReference type="Proteomes" id="UP001225356"/>
    </source>
</evidence>
<name>A0ABT9QJ71_9ACTN</name>
<sequence>MSRKVVGAVAALLLAMFAVVYAPLSKPVDHPAAPSAAIMLASGVGLSPGHLHPTPHNLSPPGPGIAPPGPGTRVAPLPPTRGPVTRTVNDDSSPRAPPSNDL</sequence>
<feature type="chain" id="PRO_5046784541" evidence="2">
    <location>
        <begin position="23"/>
        <end position="102"/>
    </location>
</feature>
<reference evidence="3 4" key="1">
    <citation type="submission" date="2023-07" db="EMBL/GenBank/DDBJ databases">
        <title>Sequencing the genomes of 1000 actinobacteria strains.</title>
        <authorList>
            <person name="Klenk H.-P."/>
        </authorList>
    </citation>
    <scope>NUCLEOTIDE SEQUENCE [LARGE SCALE GENOMIC DNA]</scope>
    <source>
        <strain evidence="3 4">DSM 46740</strain>
    </source>
</reference>
<gene>
    <name evidence="3" type="ORF">J2853_005205</name>
</gene>
<organism evidence="3 4">
    <name type="scientific">Streptosporangium lutulentum</name>
    <dbReference type="NCBI Taxonomy" id="1461250"/>
    <lineage>
        <taxon>Bacteria</taxon>
        <taxon>Bacillati</taxon>
        <taxon>Actinomycetota</taxon>
        <taxon>Actinomycetes</taxon>
        <taxon>Streptosporangiales</taxon>
        <taxon>Streptosporangiaceae</taxon>
        <taxon>Streptosporangium</taxon>
    </lineage>
</organism>
<evidence type="ECO:0000256" key="2">
    <source>
        <dbReference type="SAM" id="SignalP"/>
    </source>
</evidence>
<accession>A0ABT9QJ71</accession>
<feature type="signal peptide" evidence="2">
    <location>
        <begin position="1"/>
        <end position="22"/>
    </location>
</feature>
<protein>
    <submittedName>
        <fullName evidence="3">Uncharacterized protein</fullName>
    </submittedName>
</protein>
<dbReference type="EMBL" id="JAUSQU010000001">
    <property type="protein sequence ID" value="MDP9845994.1"/>
    <property type="molecule type" value="Genomic_DNA"/>
</dbReference>
<evidence type="ECO:0000256" key="1">
    <source>
        <dbReference type="SAM" id="MobiDB-lite"/>
    </source>
</evidence>
<feature type="region of interest" description="Disordered" evidence="1">
    <location>
        <begin position="44"/>
        <end position="102"/>
    </location>
</feature>
<keyword evidence="2" id="KW-0732">Signal</keyword>
<dbReference type="Proteomes" id="UP001225356">
    <property type="component" value="Unassembled WGS sequence"/>
</dbReference>
<keyword evidence="4" id="KW-1185">Reference proteome</keyword>